<name>A0A6G1HFW8_9PEZI</name>
<evidence type="ECO:0000313" key="4">
    <source>
        <dbReference type="Proteomes" id="UP000800041"/>
    </source>
</evidence>
<dbReference type="GO" id="GO:0005680">
    <property type="term" value="C:anaphase-promoting complex"/>
    <property type="evidence" value="ECO:0007669"/>
    <property type="project" value="InterPro"/>
</dbReference>
<dbReference type="EMBL" id="ML977138">
    <property type="protein sequence ID" value="KAF1992126.1"/>
    <property type="molecule type" value="Genomic_DNA"/>
</dbReference>
<feature type="compositionally biased region" description="Low complexity" evidence="2">
    <location>
        <begin position="77"/>
        <end position="89"/>
    </location>
</feature>
<dbReference type="Pfam" id="PF10471">
    <property type="entry name" value="ANAPC_CDC26"/>
    <property type="match status" value="1"/>
</dbReference>
<evidence type="ECO:0000313" key="3">
    <source>
        <dbReference type="EMBL" id="KAF1992126.1"/>
    </source>
</evidence>
<sequence length="89" mass="9569">MLRRPPTIISLTNDDVVAFNQARAQKLWQLEQAKAAQSSGISAENRNGKQPAHASDEQRPLPSQNSKPRTRDERIMGAGASASGSGSRA</sequence>
<feature type="compositionally biased region" description="Polar residues" evidence="2">
    <location>
        <begin position="35"/>
        <end position="45"/>
    </location>
</feature>
<keyword evidence="1" id="KW-0833">Ubl conjugation pathway</keyword>
<dbReference type="GO" id="GO:0031145">
    <property type="term" value="P:anaphase-promoting complex-dependent catabolic process"/>
    <property type="evidence" value="ECO:0007669"/>
    <property type="project" value="InterPro"/>
</dbReference>
<gene>
    <name evidence="3" type="ORF">K402DRAFT_388697</name>
</gene>
<accession>A0A6G1HFW8</accession>
<proteinExistence type="predicted"/>
<reference evidence="3" key="1">
    <citation type="journal article" date="2020" name="Stud. Mycol.">
        <title>101 Dothideomycetes genomes: a test case for predicting lifestyles and emergence of pathogens.</title>
        <authorList>
            <person name="Haridas S."/>
            <person name="Albert R."/>
            <person name="Binder M."/>
            <person name="Bloem J."/>
            <person name="Labutti K."/>
            <person name="Salamov A."/>
            <person name="Andreopoulos B."/>
            <person name="Baker S."/>
            <person name="Barry K."/>
            <person name="Bills G."/>
            <person name="Bluhm B."/>
            <person name="Cannon C."/>
            <person name="Castanera R."/>
            <person name="Culley D."/>
            <person name="Daum C."/>
            <person name="Ezra D."/>
            <person name="Gonzalez J."/>
            <person name="Henrissat B."/>
            <person name="Kuo A."/>
            <person name="Liang C."/>
            <person name="Lipzen A."/>
            <person name="Lutzoni F."/>
            <person name="Magnuson J."/>
            <person name="Mondo S."/>
            <person name="Nolan M."/>
            <person name="Ohm R."/>
            <person name="Pangilinan J."/>
            <person name="Park H.-J."/>
            <person name="Ramirez L."/>
            <person name="Alfaro M."/>
            <person name="Sun H."/>
            <person name="Tritt A."/>
            <person name="Yoshinaga Y."/>
            <person name="Zwiers L.-H."/>
            <person name="Turgeon B."/>
            <person name="Goodwin S."/>
            <person name="Spatafora J."/>
            <person name="Crous P."/>
            <person name="Grigoriev I."/>
        </authorList>
    </citation>
    <scope>NUCLEOTIDE SEQUENCE</scope>
    <source>
        <strain evidence="3">CBS 113979</strain>
    </source>
</reference>
<evidence type="ECO:0000256" key="1">
    <source>
        <dbReference type="ARBA" id="ARBA00022786"/>
    </source>
</evidence>
<dbReference type="InterPro" id="IPR018860">
    <property type="entry name" value="APC_suCDC26"/>
</dbReference>
<evidence type="ECO:0008006" key="5">
    <source>
        <dbReference type="Google" id="ProtNLM"/>
    </source>
</evidence>
<evidence type="ECO:0000256" key="2">
    <source>
        <dbReference type="SAM" id="MobiDB-lite"/>
    </source>
</evidence>
<protein>
    <recommendedName>
        <fullName evidence="5">Anaphase-promoting complex subunit CDC26</fullName>
    </recommendedName>
</protein>
<feature type="region of interest" description="Disordered" evidence="2">
    <location>
        <begin position="33"/>
        <end position="89"/>
    </location>
</feature>
<organism evidence="3 4">
    <name type="scientific">Aulographum hederae CBS 113979</name>
    <dbReference type="NCBI Taxonomy" id="1176131"/>
    <lineage>
        <taxon>Eukaryota</taxon>
        <taxon>Fungi</taxon>
        <taxon>Dikarya</taxon>
        <taxon>Ascomycota</taxon>
        <taxon>Pezizomycotina</taxon>
        <taxon>Dothideomycetes</taxon>
        <taxon>Pleosporomycetidae</taxon>
        <taxon>Aulographales</taxon>
        <taxon>Aulographaceae</taxon>
    </lineage>
</organism>
<keyword evidence="4" id="KW-1185">Reference proteome</keyword>
<dbReference type="OrthoDB" id="5302254at2759"/>
<dbReference type="AlphaFoldDB" id="A0A6G1HFW8"/>
<dbReference type="Proteomes" id="UP000800041">
    <property type="component" value="Unassembled WGS sequence"/>
</dbReference>